<comment type="caution">
    <text evidence="2">The sequence shown here is derived from an EMBL/GenBank/DDBJ whole genome shotgun (WGS) entry which is preliminary data.</text>
</comment>
<evidence type="ECO:0000256" key="1">
    <source>
        <dbReference type="SAM" id="MobiDB-lite"/>
    </source>
</evidence>
<gene>
    <name evidence="2" type="ORF">ACJ73_01559</name>
</gene>
<feature type="region of interest" description="Disordered" evidence="1">
    <location>
        <begin position="1"/>
        <end position="27"/>
    </location>
</feature>
<evidence type="ECO:0000313" key="2">
    <source>
        <dbReference type="EMBL" id="OJD27053.1"/>
    </source>
</evidence>
<reference evidence="2 3" key="1">
    <citation type="submission" date="2015-08" db="EMBL/GenBank/DDBJ databases">
        <title>Emmonsia species relationships and genome sequence.</title>
        <authorList>
            <person name="Cuomo C.A."/>
            <person name="Schwartz I.S."/>
            <person name="Kenyon C."/>
            <person name="De Hoog G.S."/>
            <person name="Govender N.P."/>
            <person name="Botha A."/>
            <person name="Moreno L."/>
            <person name="De Vries M."/>
            <person name="Munoz J.F."/>
            <person name="Stielow J.B."/>
        </authorList>
    </citation>
    <scope>NUCLEOTIDE SEQUENCE [LARGE SCALE GENOMIC DNA]</scope>
    <source>
        <strain evidence="2 3">EI222</strain>
    </source>
</reference>
<protein>
    <submittedName>
        <fullName evidence="2">Uncharacterized protein</fullName>
    </submittedName>
</protein>
<evidence type="ECO:0000313" key="3">
    <source>
        <dbReference type="Proteomes" id="UP000242791"/>
    </source>
</evidence>
<dbReference type="AlphaFoldDB" id="A0A1J9RHE7"/>
<proteinExistence type="predicted"/>
<organism evidence="2 3">
    <name type="scientific">Blastomyces percursus</name>
    <dbReference type="NCBI Taxonomy" id="1658174"/>
    <lineage>
        <taxon>Eukaryota</taxon>
        <taxon>Fungi</taxon>
        <taxon>Dikarya</taxon>
        <taxon>Ascomycota</taxon>
        <taxon>Pezizomycotina</taxon>
        <taxon>Eurotiomycetes</taxon>
        <taxon>Eurotiomycetidae</taxon>
        <taxon>Onygenales</taxon>
        <taxon>Ajellomycetaceae</taxon>
        <taxon>Blastomyces</taxon>
    </lineage>
</organism>
<dbReference type="EMBL" id="LGTZ01000144">
    <property type="protein sequence ID" value="OJD27053.1"/>
    <property type="molecule type" value="Genomic_DNA"/>
</dbReference>
<keyword evidence="3" id="KW-1185">Reference proteome</keyword>
<sequence length="181" mass="20524">MNIPKWLEESDCAQPRPDAKQQESAVTKQYRDEFMGLVVGSPIGNAQTTPGDGPMTDRQLLVPQTPKKRRSSEALGGDAERAKRRNQAKEPSQGTNREEQGILDQGLFVAQQQREMEQVSGKERVEKPIRQRRCLLEGKYYCGSCNGMRRLYDQGTREVCDSCGVSRTLFCIIEDSRRKNQ</sequence>
<feature type="region of interest" description="Disordered" evidence="1">
    <location>
        <begin position="39"/>
        <end position="104"/>
    </location>
</feature>
<dbReference type="Proteomes" id="UP000242791">
    <property type="component" value="Unassembled WGS sequence"/>
</dbReference>
<dbReference type="VEuPathDB" id="FungiDB:ACJ73_01559"/>
<name>A0A1J9RHE7_9EURO</name>
<accession>A0A1J9RHE7</accession>